<dbReference type="AlphaFoldDB" id="A0A381R927"/>
<dbReference type="PANTHER" id="PTHR12899:SF3">
    <property type="entry name" value="LARGE RIBOSOMAL SUBUNIT PROTEIN UL18M"/>
    <property type="match status" value="1"/>
</dbReference>
<evidence type="ECO:0000313" key="6">
    <source>
        <dbReference type="EMBL" id="SUZ87714.1"/>
    </source>
</evidence>
<dbReference type="FunFam" id="3.30.420.100:FF:000001">
    <property type="entry name" value="50S ribosomal protein L18"/>
    <property type="match status" value="1"/>
</dbReference>
<proteinExistence type="inferred from homology"/>
<accession>A0A381R927</accession>
<organism evidence="6">
    <name type="scientific">marine metagenome</name>
    <dbReference type="NCBI Taxonomy" id="408172"/>
    <lineage>
        <taxon>unclassified sequences</taxon>
        <taxon>metagenomes</taxon>
        <taxon>ecological metagenomes</taxon>
    </lineage>
</organism>
<dbReference type="GO" id="GO:0006412">
    <property type="term" value="P:translation"/>
    <property type="evidence" value="ECO:0007669"/>
    <property type="project" value="InterPro"/>
</dbReference>
<name>A0A381R927_9ZZZZ</name>
<keyword evidence="2" id="KW-0699">rRNA-binding</keyword>
<evidence type="ECO:0000256" key="2">
    <source>
        <dbReference type="ARBA" id="ARBA00022730"/>
    </source>
</evidence>
<dbReference type="InterPro" id="IPR004389">
    <property type="entry name" value="Ribosomal_uL18_bac-type"/>
</dbReference>
<dbReference type="EMBL" id="UINC01001738">
    <property type="protein sequence ID" value="SUZ87714.1"/>
    <property type="molecule type" value="Genomic_DNA"/>
</dbReference>
<dbReference type="GO" id="GO:0003735">
    <property type="term" value="F:structural constituent of ribosome"/>
    <property type="evidence" value="ECO:0007669"/>
    <property type="project" value="InterPro"/>
</dbReference>
<protein>
    <recommendedName>
        <fullName evidence="7">50S ribosomal protein L18</fullName>
    </recommendedName>
</protein>
<dbReference type="InterPro" id="IPR005484">
    <property type="entry name" value="Ribosomal_uL18_bac/plant/anim"/>
</dbReference>
<dbReference type="GO" id="GO:0005840">
    <property type="term" value="C:ribosome"/>
    <property type="evidence" value="ECO:0007669"/>
    <property type="project" value="UniProtKB-KW"/>
</dbReference>
<dbReference type="Gene3D" id="3.30.420.100">
    <property type="match status" value="1"/>
</dbReference>
<evidence type="ECO:0000256" key="1">
    <source>
        <dbReference type="ARBA" id="ARBA00007116"/>
    </source>
</evidence>
<dbReference type="PANTHER" id="PTHR12899">
    <property type="entry name" value="39S RIBOSOMAL PROTEIN L18, MITOCHONDRIAL"/>
    <property type="match status" value="1"/>
</dbReference>
<dbReference type="GO" id="GO:1990904">
    <property type="term" value="C:ribonucleoprotein complex"/>
    <property type="evidence" value="ECO:0007669"/>
    <property type="project" value="UniProtKB-KW"/>
</dbReference>
<evidence type="ECO:0000256" key="5">
    <source>
        <dbReference type="ARBA" id="ARBA00023274"/>
    </source>
</evidence>
<dbReference type="InterPro" id="IPR057268">
    <property type="entry name" value="Ribosomal_L18"/>
</dbReference>
<dbReference type="SUPFAM" id="SSF53137">
    <property type="entry name" value="Translational machinery components"/>
    <property type="match status" value="1"/>
</dbReference>
<dbReference type="CDD" id="cd00432">
    <property type="entry name" value="Ribosomal_L18_L5e"/>
    <property type="match status" value="1"/>
</dbReference>
<dbReference type="Pfam" id="PF00861">
    <property type="entry name" value="Ribosomal_L18p"/>
    <property type="match status" value="1"/>
</dbReference>
<gene>
    <name evidence="6" type="ORF">METZ01_LOCUS40568</name>
</gene>
<keyword evidence="4" id="KW-0689">Ribosomal protein</keyword>
<evidence type="ECO:0000256" key="4">
    <source>
        <dbReference type="ARBA" id="ARBA00022980"/>
    </source>
</evidence>
<evidence type="ECO:0008006" key="7">
    <source>
        <dbReference type="Google" id="ProtNLM"/>
    </source>
</evidence>
<keyword evidence="3" id="KW-0694">RNA-binding</keyword>
<dbReference type="NCBIfam" id="TIGR00060">
    <property type="entry name" value="L18_bact"/>
    <property type="match status" value="1"/>
</dbReference>
<comment type="similarity">
    <text evidence="1">Belongs to the universal ribosomal protein uL18 family.</text>
</comment>
<dbReference type="GO" id="GO:0005737">
    <property type="term" value="C:cytoplasm"/>
    <property type="evidence" value="ECO:0007669"/>
    <property type="project" value="UniProtKB-ARBA"/>
</dbReference>
<sequence>MYNAEDRLKGRKTRHRRIRKKISGTSLRPRLAVFRSARHIYAQAIDDSAGSTLAASSTLTIQKSLKKTYTGNKEAAKAVGADVAKKLIEKSISTVVFDRGGFVYHGRVQALADGAREAGLNF</sequence>
<keyword evidence="5" id="KW-0687">Ribonucleoprotein</keyword>
<dbReference type="HAMAP" id="MF_01337_B">
    <property type="entry name" value="Ribosomal_uL18_B"/>
    <property type="match status" value="1"/>
</dbReference>
<reference evidence="6" key="1">
    <citation type="submission" date="2018-05" db="EMBL/GenBank/DDBJ databases">
        <authorList>
            <person name="Lanie J.A."/>
            <person name="Ng W.-L."/>
            <person name="Kazmierczak K.M."/>
            <person name="Andrzejewski T.M."/>
            <person name="Davidsen T.M."/>
            <person name="Wayne K.J."/>
            <person name="Tettelin H."/>
            <person name="Glass J.I."/>
            <person name="Rusch D."/>
            <person name="Podicherti R."/>
            <person name="Tsui H.-C.T."/>
            <person name="Winkler M.E."/>
        </authorList>
    </citation>
    <scope>NUCLEOTIDE SEQUENCE</scope>
</reference>
<dbReference type="GO" id="GO:0008097">
    <property type="term" value="F:5S rRNA binding"/>
    <property type="evidence" value="ECO:0007669"/>
    <property type="project" value="TreeGrafter"/>
</dbReference>
<evidence type="ECO:0000256" key="3">
    <source>
        <dbReference type="ARBA" id="ARBA00022884"/>
    </source>
</evidence>